<feature type="chain" id="PRO_5021749886" evidence="1">
    <location>
        <begin position="19"/>
        <end position="137"/>
    </location>
</feature>
<organism evidence="2 3">
    <name type="scientific">Lacipirellula limnantheis</name>
    <dbReference type="NCBI Taxonomy" id="2528024"/>
    <lineage>
        <taxon>Bacteria</taxon>
        <taxon>Pseudomonadati</taxon>
        <taxon>Planctomycetota</taxon>
        <taxon>Planctomycetia</taxon>
        <taxon>Pirellulales</taxon>
        <taxon>Lacipirellulaceae</taxon>
        <taxon>Lacipirellula</taxon>
    </lineage>
</organism>
<dbReference type="Proteomes" id="UP000317909">
    <property type="component" value="Chromosome"/>
</dbReference>
<dbReference type="GO" id="GO:0005829">
    <property type="term" value="C:cytosol"/>
    <property type="evidence" value="ECO:0007669"/>
    <property type="project" value="TreeGrafter"/>
</dbReference>
<dbReference type="PROSITE" id="PS51197">
    <property type="entry name" value="HTH_RRF2_2"/>
    <property type="match status" value="1"/>
</dbReference>
<dbReference type="EMBL" id="CP036339">
    <property type="protein sequence ID" value="QDT74497.1"/>
    <property type="molecule type" value="Genomic_DNA"/>
</dbReference>
<evidence type="ECO:0000256" key="1">
    <source>
        <dbReference type="SAM" id="SignalP"/>
    </source>
</evidence>
<dbReference type="InterPro" id="IPR036390">
    <property type="entry name" value="WH_DNA-bd_sf"/>
</dbReference>
<proteinExistence type="predicted"/>
<dbReference type="AlphaFoldDB" id="A0A517U1K0"/>
<protein>
    <submittedName>
        <fullName evidence="2">HTH-type transcriptional regulator IscR</fullName>
    </submittedName>
</protein>
<keyword evidence="1" id="KW-0732">Signal</keyword>
<reference evidence="2 3" key="1">
    <citation type="submission" date="2019-02" db="EMBL/GenBank/DDBJ databases">
        <title>Deep-cultivation of Planctomycetes and their phenomic and genomic characterization uncovers novel biology.</title>
        <authorList>
            <person name="Wiegand S."/>
            <person name="Jogler M."/>
            <person name="Boedeker C."/>
            <person name="Pinto D."/>
            <person name="Vollmers J."/>
            <person name="Rivas-Marin E."/>
            <person name="Kohn T."/>
            <person name="Peeters S.H."/>
            <person name="Heuer A."/>
            <person name="Rast P."/>
            <person name="Oberbeckmann S."/>
            <person name="Bunk B."/>
            <person name="Jeske O."/>
            <person name="Meyerdierks A."/>
            <person name="Storesund J.E."/>
            <person name="Kallscheuer N."/>
            <person name="Luecker S."/>
            <person name="Lage O.M."/>
            <person name="Pohl T."/>
            <person name="Merkel B.J."/>
            <person name="Hornburger P."/>
            <person name="Mueller R.-W."/>
            <person name="Bruemmer F."/>
            <person name="Labrenz M."/>
            <person name="Spormann A.M."/>
            <person name="Op den Camp H."/>
            <person name="Overmann J."/>
            <person name="Amann R."/>
            <person name="Jetten M.S.M."/>
            <person name="Mascher T."/>
            <person name="Medema M.H."/>
            <person name="Devos D.P."/>
            <person name="Kaster A.-K."/>
            <person name="Ovreas L."/>
            <person name="Rohde M."/>
            <person name="Galperin M.Y."/>
            <person name="Jogler C."/>
        </authorList>
    </citation>
    <scope>NUCLEOTIDE SEQUENCE [LARGE SCALE GENOMIC DNA]</scope>
    <source>
        <strain evidence="2 3">I41</strain>
    </source>
</reference>
<dbReference type="KEGG" id="llh:I41_36940"/>
<dbReference type="PANTHER" id="PTHR33221:SF15">
    <property type="entry name" value="HTH-TYPE TRANSCRIPTIONAL REGULATOR YWGB-RELATED"/>
    <property type="match status" value="1"/>
</dbReference>
<evidence type="ECO:0000313" key="3">
    <source>
        <dbReference type="Proteomes" id="UP000317909"/>
    </source>
</evidence>
<gene>
    <name evidence="2" type="primary">iscR_7</name>
    <name evidence="2" type="ORF">I41_36940</name>
</gene>
<dbReference type="InterPro" id="IPR000944">
    <property type="entry name" value="Tscrpt_reg_Rrf2"/>
</dbReference>
<feature type="signal peptide" evidence="1">
    <location>
        <begin position="1"/>
        <end position="18"/>
    </location>
</feature>
<keyword evidence="3" id="KW-1185">Reference proteome</keyword>
<dbReference type="Pfam" id="PF02082">
    <property type="entry name" value="Rrf2"/>
    <property type="match status" value="1"/>
</dbReference>
<dbReference type="PANTHER" id="PTHR33221">
    <property type="entry name" value="WINGED HELIX-TURN-HELIX TRANSCRIPTIONAL REGULATOR, RRF2 FAMILY"/>
    <property type="match status" value="1"/>
</dbReference>
<dbReference type="RefSeq" id="WP_145434240.1">
    <property type="nucleotide sequence ID" value="NZ_CP036339.1"/>
</dbReference>
<dbReference type="GO" id="GO:0003700">
    <property type="term" value="F:DNA-binding transcription factor activity"/>
    <property type="evidence" value="ECO:0007669"/>
    <property type="project" value="TreeGrafter"/>
</dbReference>
<name>A0A517U1K0_9BACT</name>
<dbReference type="NCBIfam" id="TIGR00738">
    <property type="entry name" value="rrf2_super"/>
    <property type="match status" value="1"/>
</dbReference>
<accession>A0A517U1K0</accession>
<evidence type="ECO:0000313" key="2">
    <source>
        <dbReference type="EMBL" id="QDT74497.1"/>
    </source>
</evidence>
<dbReference type="SUPFAM" id="SSF46785">
    <property type="entry name" value="Winged helix' DNA-binding domain"/>
    <property type="match status" value="1"/>
</dbReference>
<dbReference type="InterPro" id="IPR036388">
    <property type="entry name" value="WH-like_DNA-bd_sf"/>
</dbReference>
<dbReference type="Gene3D" id="1.10.10.10">
    <property type="entry name" value="Winged helix-like DNA-binding domain superfamily/Winged helix DNA-binding domain"/>
    <property type="match status" value="1"/>
</dbReference>
<sequence precursor="true">MKLTKTSAYALTACLQLAAAKPGATLNTESICGPANMPPRYVIQMLSQLVKAGVVSGRTGRGGGYTLAKPAAKISLLAIIEAVEGPLANSGAIDASHLPAKPRKAIEGACAAIVADARKRLASITLAELRAAKAATL</sequence>
<dbReference type="OrthoDB" id="270199at2"/>